<evidence type="ECO:0000256" key="12">
    <source>
        <dbReference type="SAM" id="Phobius"/>
    </source>
</evidence>
<keyword evidence="12" id="KW-0472">Membrane</keyword>
<dbReference type="GeneID" id="64213664"/>
<dbReference type="Pfam" id="PF00512">
    <property type="entry name" value="HisKA"/>
    <property type="match status" value="1"/>
</dbReference>
<dbReference type="PANTHER" id="PTHR42878">
    <property type="entry name" value="TWO-COMPONENT HISTIDINE KINASE"/>
    <property type="match status" value="1"/>
</dbReference>
<dbReference type="Proteomes" id="UP000317942">
    <property type="component" value="Unassembled WGS sequence"/>
</dbReference>
<name>A0A508BU48_9ACTO</name>
<dbReference type="SUPFAM" id="SSF47384">
    <property type="entry name" value="Homodimeric domain of signal transducing histidine kinase"/>
    <property type="match status" value="1"/>
</dbReference>
<evidence type="ECO:0000256" key="2">
    <source>
        <dbReference type="ARBA" id="ARBA00004236"/>
    </source>
</evidence>
<dbReference type="SUPFAM" id="SSF55874">
    <property type="entry name" value="ATPase domain of HSP90 chaperone/DNA topoisomerase II/histidine kinase"/>
    <property type="match status" value="1"/>
</dbReference>
<proteinExistence type="predicted"/>
<dbReference type="InterPro" id="IPR005467">
    <property type="entry name" value="His_kinase_dom"/>
</dbReference>
<sequence>MSGSSIPPQLPPSVPPRPAPAQDGRTRYMEPAVDVGGPRTVPVTRPGVPAAQPASPPMAGDPGNRPQSADLHPLQADPQRATAEPQSVEALAGAAAEAAPAPLDPPAEKPRRAGWVGWVLAVAVVAVAVAVSYATFGLAPVVISTAVPLVVAEIGIVVLLLALAATVIRRRLRLAVQRGRSQAQEEAWSRHQQFLRRLDHELKNPLTAVRAAVADLPQAPPHELQARVDVVDAQARRMARLVTDLRKLADLETAALSLEDVDIAETVHDAAQAVGEEGAARGGGPRIRLDLPQVPWPLSHVRGDGDLLYSAVYNVISNASKYTSPGGTVEVRGREESGTVTIEVADTGIGVPQADLPAVWSELARAGNARGLPGSGLGLALVSTIVRRHGGSVRMASREGVGTRVWLSLPVAGPPDTP</sequence>
<evidence type="ECO:0000256" key="9">
    <source>
        <dbReference type="ARBA" id="ARBA00023012"/>
    </source>
</evidence>
<dbReference type="GO" id="GO:0007234">
    <property type="term" value="P:osmosensory signaling via phosphorelay pathway"/>
    <property type="evidence" value="ECO:0007669"/>
    <property type="project" value="TreeGrafter"/>
</dbReference>
<dbReference type="Pfam" id="PF02518">
    <property type="entry name" value="HATPase_c"/>
    <property type="match status" value="1"/>
</dbReference>
<evidence type="ECO:0000256" key="3">
    <source>
        <dbReference type="ARBA" id="ARBA00012438"/>
    </source>
</evidence>
<feature type="transmembrane region" description="Helical" evidence="12">
    <location>
        <begin position="142"/>
        <end position="168"/>
    </location>
</feature>
<dbReference type="InterPro" id="IPR050351">
    <property type="entry name" value="BphY/WalK/GraS-like"/>
</dbReference>
<dbReference type="InterPro" id="IPR003661">
    <property type="entry name" value="HisK_dim/P_dom"/>
</dbReference>
<dbReference type="GO" id="GO:0030295">
    <property type="term" value="F:protein kinase activator activity"/>
    <property type="evidence" value="ECO:0007669"/>
    <property type="project" value="TreeGrafter"/>
</dbReference>
<gene>
    <name evidence="14" type="ORF">FK267_00060</name>
</gene>
<evidence type="ECO:0000256" key="10">
    <source>
        <dbReference type="ARBA" id="ARBA00039401"/>
    </source>
</evidence>
<dbReference type="PROSITE" id="PS50109">
    <property type="entry name" value="HIS_KIN"/>
    <property type="match status" value="1"/>
</dbReference>
<dbReference type="AlphaFoldDB" id="A0A508BU48"/>
<evidence type="ECO:0000313" key="14">
    <source>
        <dbReference type="EMBL" id="TQD63045.1"/>
    </source>
</evidence>
<dbReference type="GO" id="GO:0000155">
    <property type="term" value="F:phosphorelay sensor kinase activity"/>
    <property type="evidence" value="ECO:0007669"/>
    <property type="project" value="InterPro"/>
</dbReference>
<keyword evidence="5" id="KW-0808">Transferase</keyword>
<dbReference type="Gene3D" id="1.10.287.130">
    <property type="match status" value="1"/>
</dbReference>
<dbReference type="SMART" id="SM00387">
    <property type="entry name" value="HATPase_c"/>
    <property type="match status" value="1"/>
</dbReference>
<dbReference type="GO" id="GO:0000156">
    <property type="term" value="F:phosphorelay response regulator activity"/>
    <property type="evidence" value="ECO:0007669"/>
    <property type="project" value="TreeGrafter"/>
</dbReference>
<dbReference type="PRINTS" id="PR00344">
    <property type="entry name" value="BCTRLSENSOR"/>
</dbReference>
<keyword evidence="8" id="KW-0067">ATP-binding</keyword>
<dbReference type="GO" id="GO:0005524">
    <property type="term" value="F:ATP binding"/>
    <property type="evidence" value="ECO:0007669"/>
    <property type="project" value="UniProtKB-KW"/>
</dbReference>
<comment type="caution">
    <text evidence="14">The sequence shown here is derived from an EMBL/GenBank/DDBJ whole genome shotgun (WGS) entry which is preliminary data.</text>
</comment>
<evidence type="ECO:0000256" key="5">
    <source>
        <dbReference type="ARBA" id="ARBA00022679"/>
    </source>
</evidence>
<feature type="compositionally biased region" description="Pro residues" evidence="11">
    <location>
        <begin position="8"/>
        <end position="19"/>
    </location>
</feature>
<dbReference type="InterPro" id="IPR036097">
    <property type="entry name" value="HisK_dim/P_sf"/>
</dbReference>
<dbReference type="SMART" id="SM00388">
    <property type="entry name" value="HisKA"/>
    <property type="match status" value="1"/>
</dbReference>
<organism evidence="14 15">
    <name type="scientific">Actinomyces oris</name>
    <dbReference type="NCBI Taxonomy" id="544580"/>
    <lineage>
        <taxon>Bacteria</taxon>
        <taxon>Bacillati</taxon>
        <taxon>Actinomycetota</taxon>
        <taxon>Actinomycetes</taxon>
        <taxon>Actinomycetales</taxon>
        <taxon>Actinomycetaceae</taxon>
        <taxon>Actinomyces</taxon>
    </lineage>
</organism>
<comment type="catalytic activity">
    <reaction evidence="1">
        <text>ATP + protein L-histidine = ADP + protein N-phospho-L-histidine.</text>
        <dbReference type="EC" id="2.7.13.3"/>
    </reaction>
</comment>
<feature type="compositionally biased region" description="Low complexity" evidence="11">
    <location>
        <begin position="89"/>
        <end position="101"/>
    </location>
</feature>
<evidence type="ECO:0000256" key="6">
    <source>
        <dbReference type="ARBA" id="ARBA00022741"/>
    </source>
</evidence>
<dbReference type="GO" id="GO:0005886">
    <property type="term" value="C:plasma membrane"/>
    <property type="evidence" value="ECO:0007669"/>
    <property type="project" value="UniProtKB-SubCell"/>
</dbReference>
<dbReference type="PANTHER" id="PTHR42878:SF7">
    <property type="entry name" value="SENSOR HISTIDINE KINASE GLRK"/>
    <property type="match status" value="1"/>
</dbReference>
<evidence type="ECO:0000313" key="15">
    <source>
        <dbReference type="Proteomes" id="UP000317942"/>
    </source>
</evidence>
<feature type="region of interest" description="Disordered" evidence="11">
    <location>
        <begin position="1"/>
        <end position="106"/>
    </location>
</feature>
<keyword evidence="12" id="KW-1133">Transmembrane helix</keyword>
<keyword evidence="12" id="KW-0812">Transmembrane</keyword>
<feature type="domain" description="Histidine kinase" evidence="13">
    <location>
        <begin position="197"/>
        <end position="413"/>
    </location>
</feature>
<dbReference type="CDD" id="cd00082">
    <property type="entry name" value="HisKA"/>
    <property type="match status" value="1"/>
</dbReference>
<feature type="compositionally biased region" description="Low complexity" evidence="11">
    <location>
        <begin position="35"/>
        <end position="49"/>
    </location>
</feature>
<dbReference type="InterPro" id="IPR003594">
    <property type="entry name" value="HATPase_dom"/>
</dbReference>
<evidence type="ECO:0000256" key="11">
    <source>
        <dbReference type="SAM" id="MobiDB-lite"/>
    </source>
</evidence>
<dbReference type="InterPro" id="IPR036890">
    <property type="entry name" value="HATPase_C_sf"/>
</dbReference>
<dbReference type="CDD" id="cd00075">
    <property type="entry name" value="HATPase"/>
    <property type="match status" value="1"/>
</dbReference>
<evidence type="ECO:0000256" key="7">
    <source>
        <dbReference type="ARBA" id="ARBA00022777"/>
    </source>
</evidence>
<dbReference type="RefSeq" id="WP_141405753.1">
    <property type="nucleotide sequence ID" value="NZ_CP066060.1"/>
</dbReference>
<dbReference type="EMBL" id="VICC01000001">
    <property type="protein sequence ID" value="TQD63045.1"/>
    <property type="molecule type" value="Genomic_DNA"/>
</dbReference>
<dbReference type="InterPro" id="IPR004358">
    <property type="entry name" value="Sig_transdc_His_kin-like_C"/>
</dbReference>
<evidence type="ECO:0000256" key="4">
    <source>
        <dbReference type="ARBA" id="ARBA00022553"/>
    </source>
</evidence>
<dbReference type="Gene3D" id="3.30.565.10">
    <property type="entry name" value="Histidine kinase-like ATPase, C-terminal domain"/>
    <property type="match status" value="1"/>
</dbReference>
<evidence type="ECO:0000256" key="8">
    <source>
        <dbReference type="ARBA" id="ARBA00022840"/>
    </source>
</evidence>
<protein>
    <recommendedName>
        <fullName evidence="10">Sensor-like histidine kinase SenX3</fullName>
        <ecNumber evidence="3">2.7.13.3</ecNumber>
    </recommendedName>
</protein>
<dbReference type="EC" id="2.7.13.3" evidence="3"/>
<keyword evidence="9" id="KW-0902">Two-component regulatory system</keyword>
<accession>A0A508BU48</accession>
<keyword evidence="4" id="KW-0597">Phosphoprotein</keyword>
<feature type="transmembrane region" description="Helical" evidence="12">
    <location>
        <begin position="115"/>
        <end position="136"/>
    </location>
</feature>
<evidence type="ECO:0000256" key="1">
    <source>
        <dbReference type="ARBA" id="ARBA00000085"/>
    </source>
</evidence>
<keyword evidence="6" id="KW-0547">Nucleotide-binding</keyword>
<comment type="subcellular location">
    <subcellularLocation>
        <location evidence="2">Cell membrane</location>
    </subcellularLocation>
</comment>
<keyword evidence="7 14" id="KW-0418">Kinase</keyword>
<reference evidence="14 15" key="1">
    <citation type="submission" date="2019-06" db="EMBL/GenBank/DDBJ databases">
        <title>Draft genome sequence of Actinomyces oris CCUG 34288T.</title>
        <authorList>
            <person name="Salva-Serra F."/>
            <person name="Cardew S."/>
            <person name="Moore E."/>
        </authorList>
    </citation>
    <scope>NUCLEOTIDE SEQUENCE [LARGE SCALE GENOMIC DNA]</scope>
    <source>
        <strain evidence="14 15">CCUG 34288</strain>
    </source>
</reference>
<evidence type="ECO:0000259" key="13">
    <source>
        <dbReference type="PROSITE" id="PS50109"/>
    </source>
</evidence>